<dbReference type="EMBL" id="JBEXAC010000001">
    <property type="protein sequence ID" value="MET6997702.1"/>
    <property type="molecule type" value="Genomic_DNA"/>
</dbReference>
<keyword evidence="9" id="KW-1185">Reference proteome</keyword>
<keyword evidence="4 6" id="KW-1133">Transmembrane helix</keyword>
<feature type="transmembrane region" description="Helical" evidence="6">
    <location>
        <begin position="110"/>
        <end position="131"/>
    </location>
</feature>
<evidence type="ECO:0000256" key="6">
    <source>
        <dbReference type="SAM" id="Phobius"/>
    </source>
</evidence>
<dbReference type="PANTHER" id="PTHR19432">
    <property type="entry name" value="SUGAR TRANSPORTER"/>
    <property type="match status" value="1"/>
</dbReference>
<feature type="transmembrane region" description="Helical" evidence="6">
    <location>
        <begin position="53"/>
        <end position="73"/>
    </location>
</feature>
<comment type="caution">
    <text evidence="8">The sequence shown here is derived from an EMBL/GenBank/DDBJ whole genome shotgun (WGS) entry which is preliminary data.</text>
</comment>
<reference evidence="8 9" key="1">
    <citation type="submission" date="2024-06" db="EMBL/GenBank/DDBJ databases">
        <title>Chitinophaga defluvii sp. nov., isolated from municipal sewage.</title>
        <authorList>
            <person name="Zhang L."/>
        </authorList>
    </citation>
    <scope>NUCLEOTIDE SEQUENCE [LARGE SCALE GENOMIC DNA]</scope>
    <source>
        <strain evidence="8 9">H8</strain>
    </source>
</reference>
<evidence type="ECO:0000256" key="1">
    <source>
        <dbReference type="ARBA" id="ARBA00004141"/>
    </source>
</evidence>
<feature type="transmembrane region" description="Helical" evidence="6">
    <location>
        <begin position="152"/>
        <end position="174"/>
    </location>
</feature>
<feature type="transmembrane region" description="Helical" evidence="6">
    <location>
        <begin position="344"/>
        <end position="363"/>
    </location>
</feature>
<evidence type="ECO:0000313" key="9">
    <source>
        <dbReference type="Proteomes" id="UP001549749"/>
    </source>
</evidence>
<dbReference type="Pfam" id="PF07690">
    <property type="entry name" value="MFS_1"/>
    <property type="match status" value="1"/>
</dbReference>
<comment type="subcellular location">
    <subcellularLocation>
        <location evidence="1">Membrane</location>
        <topology evidence="1">Multi-pass membrane protein</topology>
    </subcellularLocation>
</comment>
<name>A0ABV2T513_9BACT</name>
<protein>
    <submittedName>
        <fullName evidence="8">MFS transporter</fullName>
    </submittedName>
</protein>
<proteinExistence type="predicted"/>
<feature type="domain" description="Major facilitator superfamily (MFS) profile" evidence="7">
    <location>
        <begin position="265"/>
        <end position="465"/>
    </location>
</feature>
<keyword evidence="3 6" id="KW-0812">Transmembrane</keyword>
<evidence type="ECO:0000256" key="3">
    <source>
        <dbReference type="ARBA" id="ARBA00022692"/>
    </source>
</evidence>
<gene>
    <name evidence="8" type="ORF">ABR189_10000</name>
</gene>
<evidence type="ECO:0000259" key="7">
    <source>
        <dbReference type="PROSITE" id="PS50850"/>
    </source>
</evidence>
<dbReference type="SUPFAM" id="SSF103473">
    <property type="entry name" value="MFS general substrate transporter"/>
    <property type="match status" value="1"/>
</dbReference>
<dbReference type="Gene3D" id="1.20.1250.20">
    <property type="entry name" value="MFS general substrate transporter like domains"/>
    <property type="match status" value="1"/>
</dbReference>
<feature type="transmembrane region" description="Helical" evidence="6">
    <location>
        <begin position="85"/>
        <end position="104"/>
    </location>
</feature>
<feature type="transmembrane region" description="Helical" evidence="6">
    <location>
        <begin position="194"/>
        <end position="212"/>
    </location>
</feature>
<evidence type="ECO:0000256" key="2">
    <source>
        <dbReference type="ARBA" id="ARBA00022448"/>
    </source>
</evidence>
<sequence length="465" mass="50608">MYITAIEKPRMSFWKIWNMSFGFLGIQFGFALQNGNASRILQTFGAGVEHLSLFWLAAPLTGMIVQPIIGHYSDRTWGPLGRRRPYFLAGALLTALALVFLPNAAVLAYLLPPILIGAGMLMLMDASINVAMEPFRALVADNLPDAQRSTGFSVQTFLIGTGAVLGSWLPYILAEYLQVAKVAPPGQVPDNVVYSFYIGAIVLVGTIVWTVVTTREYSPDEYTRFNPEPAVPEQQPDGRLIDKEAIPEREGLSAILKDFVKMPGAMKQLGLVQFFSWFALFSMWVFTTPAIAQHFYKVQAGDTSSVAFADAGNLVGILFGIYNGVSALYALLLPAIVKATSRKLAHAFSLTAGGLSLIAIFFITTPGMLIYPMIGIGLAWGSILSVPYTMLSSVIPARKVGVYMGIFNFFITFPQIVNGLLGGLIVKHYFNGLAIYALVMAGVFMMMAAVAVLFVKNGEKLIHKA</sequence>
<organism evidence="8 9">
    <name type="scientific">Chitinophaga defluvii</name>
    <dbReference type="NCBI Taxonomy" id="3163343"/>
    <lineage>
        <taxon>Bacteria</taxon>
        <taxon>Pseudomonadati</taxon>
        <taxon>Bacteroidota</taxon>
        <taxon>Chitinophagia</taxon>
        <taxon>Chitinophagales</taxon>
        <taxon>Chitinophagaceae</taxon>
        <taxon>Chitinophaga</taxon>
    </lineage>
</organism>
<feature type="transmembrane region" description="Helical" evidence="6">
    <location>
        <begin position="369"/>
        <end position="388"/>
    </location>
</feature>
<dbReference type="PROSITE" id="PS50850">
    <property type="entry name" value="MFS"/>
    <property type="match status" value="1"/>
</dbReference>
<keyword evidence="2" id="KW-0813">Transport</keyword>
<keyword evidence="5 6" id="KW-0472">Membrane</keyword>
<feature type="transmembrane region" description="Helical" evidence="6">
    <location>
        <begin position="271"/>
        <end position="291"/>
    </location>
</feature>
<dbReference type="RefSeq" id="WP_354660337.1">
    <property type="nucleotide sequence ID" value="NZ_JBEXAC010000001.1"/>
</dbReference>
<evidence type="ECO:0000256" key="4">
    <source>
        <dbReference type="ARBA" id="ARBA00022989"/>
    </source>
</evidence>
<evidence type="ECO:0000313" key="8">
    <source>
        <dbReference type="EMBL" id="MET6997702.1"/>
    </source>
</evidence>
<dbReference type="PANTHER" id="PTHR19432:SF35">
    <property type="entry name" value="SOLUTE CARRIER FAMILY 45 MEMBER 3 ISOFORM X1"/>
    <property type="match status" value="1"/>
</dbReference>
<accession>A0ABV2T513</accession>
<feature type="transmembrane region" description="Helical" evidence="6">
    <location>
        <begin position="433"/>
        <end position="455"/>
    </location>
</feature>
<dbReference type="InterPro" id="IPR020846">
    <property type="entry name" value="MFS_dom"/>
</dbReference>
<feature type="transmembrane region" description="Helical" evidence="6">
    <location>
        <begin position="311"/>
        <end position="332"/>
    </location>
</feature>
<dbReference type="InterPro" id="IPR036259">
    <property type="entry name" value="MFS_trans_sf"/>
</dbReference>
<feature type="transmembrane region" description="Helical" evidence="6">
    <location>
        <begin position="400"/>
        <end position="421"/>
    </location>
</feature>
<dbReference type="Proteomes" id="UP001549749">
    <property type="component" value="Unassembled WGS sequence"/>
</dbReference>
<evidence type="ECO:0000256" key="5">
    <source>
        <dbReference type="ARBA" id="ARBA00023136"/>
    </source>
</evidence>
<dbReference type="InterPro" id="IPR011701">
    <property type="entry name" value="MFS"/>
</dbReference>